<dbReference type="Proteomes" id="UP000178659">
    <property type="component" value="Unassembled WGS sequence"/>
</dbReference>
<comment type="caution">
    <text evidence="2">The sequence shown here is derived from an EMBL/GenBank/DDBJ whole genome shotgun (WGS) entry which is preliminary data.</text>
</comment>
<reference evidence="2 3" key="1">
    <citation type="journal article" date="2016" name="Nat. Commun.">
        <title>Thousands of microbial genomes shed light on interconnected biogeochemical processes in an aquifer system.</title>
        <authorList>
            <person name="Anantharaman K."/>
            <person name="Brown C.T."/>
            <person name="Hug L.A."/>
            <person name="Sharon I."/>
            <person name="Castelle C.J."/>
            <person name="Probst A.J."/>
            <person name="Thomas B.C."/>
            <person name="Singh A."/>
            <person name="Wilkins M.J."/>
            <person name="Karaoz U."/>
            <person name="Brodie E.L."/>
            <person name="Williams K.H."/>
            <person name="Hubbard S.S."/>
            <person name="Banfield J.F."/>
        </authorList>
    </citation>
    <scope>NUCLEOTIDE SEQUENCE [LARGE SCALE GENOMIC DNA]</scope>
</reference>
<proteinExistence type="predicted"/>
<feature type="transmembrane region" description="Helical" evidence="1">
    <location>
        <begin position="53"/>
        <end position="71"/>
    </location>
</feature>
<name>A0A1G1VCT5_9BACT</name>
<accession>A0A1G1VCT5</accession>
<feature type="transmembrane region" description="Helical" evidence="1">
    <location>
        <begin position="366"/>
        <end position="385"/>
    </location>
</feature>
<feature type="transmembrane region" description="Helical" evidence="1">
    <location>
        <begin position="210"/>
        <end position="228"/>
    </location>
</feature>
<keyword evidence="1" id="KW-0472">Membrane</keyword>
<feature type="transmembrane region" description="Helical" evidence="1">
    <location>
        <begin position="124"/>
        <end position="144"/>
    </location>
</feature>
<feature type="transmembrane region" description="Helical" evidence="1">
    <location>
        <begin position="83"/>
        <end position="104"/>
    </location>
</feature>
<dbReference type="AlphaFoldDB" id="A0A1G1VCT5"/>
<evidence type="ECO:0000256" key="1">
    <source>
        <dbReference type="SAM" id="Phobius"/>
    </source>
</evidence>
<feature type="transmembrane region" description="Helical" evidence="1">
    <location>
        <begin position="405"/>
        <end position="425"/>
    </location>
</feature>
<feature type="transmembrane region" description="Helical" evidence="1">
    <location>
        <begin position="15"/>
        <end position="33"/>
    </location>
</feature>
<gene>
    <name evidence="2" type="ORF">A3A77_03960</name>
</gene>
<evidence type="ECO:0000313" key="2">
    <source>
        <dbReference type="EMBL" id="OGY13116.1"/>
    </source>
</evidence>
<dbReference type="EMBL" id="MHCC01000020">
    <property type="protein sequence ID" value="OGY13116.1"/>
    <property type="molecule type" value="Genomic_DNA"/>
</dbReference>
<feature type="transmembrane region" description="Helical" evidence="1">
    <location>
        <begin position="272"/>
        <end position="293"/>
    </location>
</feature>
<feature type="transmembrane region" description="Helical" evidence="1">
    <location>
        <begin position="156"/>
        <end position="176"/>
    </location>
</feature>
<organism evidence="2 3">
    <name type="scientific">Candidatus Blackburnbacteria bacterium RIFCSPLOWO2_01_FULL_40_20</name>
    <dbReference type="NCBI Taxonomy" id="1797519"/>
    <lineage>
        <taxon>Bacteria</taxon>
        <taxon>Candidatus Blackburniibacteriota</taxon>
    </lineage>
</organism>
<feature type="transmembrane region" description="Helical" evidence="1">
    <location>
        <begin position="182"/>
        <end position="198"/>
    </location>
</feature>
<keyword evidence="1" id="KW-0812">Transmembrane</keyword>
<feature type="transmembrane region" description="Helical" evidence="1">
    <location>
        <begin position="234"/>
        <end position="260"/>
    </location>
</feature>
<keyword evidence="1" id="KW-1133">Transmembrane helix</keyword>
<sequence>MSIKGKSKTITGDKIAIWILVISAIALLNYYAVNQSTIHLPIFDNIRYGDFLFQKWLLPIIAFLVFGYFLIKEKHLSTSVLKQHLLPIFLVSIFLITARFISFGHWFYHDDLGIVSYHFYDTSLQGMSCCAPGYYSLGLMFLLIRWFGHVFEAYKAVGLFVHFLVGMIIYVLSNSLQKNKTVSLIVAIFFVTTPTNYYQTISALEFMGDSFSLLLFILAVYTLIKGYWSNSVIFAAAAMEFGLSRTHFISLPLLMVLWFFAPRVSRWKPQWIMSAGAFLILPFTYLRVFGHVTGPNGTELEWNPLFVYASVLVSVTIPHNIIFPLFKNLRVLTSNSPYIAPFIGILIITILFSIFVWFIYKKKSATKILSLGLIILLVSIVFPVLRGSRITSDFLGLTNQFLSGVPALSTGYGIFPAFGLVLILISISQNISFKIFKIALVPLIIFNTISYMKLDSNFADLYAVSERAVNKQMLQIVPDDGKAKIIYVPDRSKFYIALMRFIEIFRAKENITITSDPKEFMKALDKYKPTKDHLYYLALNENTFQIHDWSERLRAYPPNKLEAGLKLLLEDTNLKFLSAR</sequence>
<evidence type="ECO:0000313" key="3">
    <source>
        <dbReference type="Proteomes" id="UP000178659"/>
    </source>
</evidence>
<feature type="transmembrane region" description="Helical" evidence="1">
    <location>
        <begin position="305"/>
        <end position="326"/>
    </location>
</feature>
<protein>
    <submittedName>
        <fullName evidence="2">Uncharacterized protein</fullName>
    </submittedName>
</protein>
<feature type="transmembrane region" description="Helical" evidence="1">
    <location>
        <begin position="338"/>
        <end position="360"/>
    </location>
</feature>